<name>G2YP03_BOTF4</name>
<dbReference type="InParanoid" id="G2YP03"/>
<proteinExistence type="predicted"/>
<dbReference type="EMBL" id="FQ790346">
    <property type="protein sequence ID" value="CCD53351.1"/>
    <property type="molecule type" value="Genomic_DNA"/>
</dbReference>
<organism evidence="2 3">
    <name type="scientific">Botryotinia fuckeliana (strain T4)</name>
    <name type="common">Noble rot fungus</name>
    <name type="synonym">Botrytis cinerea</name>
    <dbReference type="NCBI Taxonomy" id="999810"/>
    <lineage>
        <taxon>Eukaryota</taxon>
        <taxon>Fungi</taxon>
        <taxon>Dikarya</taxon>
        <taxon>Ascomycota</taxon>
        <taxon>Pezizomycotina</taxon>
        <taxon>Leotiomycetes</taxon>
        <taxon>Helotiales</taxon>
        <taxon>Sclerotiniaceae</taxon>
        <taxon>Botrytis</taxon>
    </lineage>
</organism>
<dbReference type="HOGENOM" id="CLU_3350990_0_0_1"/>
<evidence type="ECO:0000313" key="3">
    <source>
        <dbReference type="Proteomes" id="UP000008177"/>
    </source>
</evidence>
<protein>
    <submittedName>
        <fullName evidence="2">Uncharacterized protein</fullName>
    </submittedName>
</protein>
<reference evidence="3" key="1">
    <citation type="journal article" date="2011" name="PLoS Genet.">
        <title>Genomic analysis of the necrotrophic fungal pathogens Sclerotinia sclerotiorum and Botrytis cinerea.</title>
        <authorList>
            <person name="Amselem J."/>
            <person name="Cuomo C.A."/>
            <person name="van Kan J.A."/>
            <person name="Viaud M."/>
            <person name="Benito E.P."/>
            <person name="Couloux A."/>
            <person name="Coutinho P.M."/>
            <person name="de Vries R.P."/>
            <person name="Dyer P.S."/>
            <person name="Fillinger S."/>
            <person name="Fournier E."/>
            <person name="Gout L."/>
            <person name="Hahn M."/>
            <person name="Kohn L."/>
            <person name="Lapalu N."/>
            <person name="Plummer K.M."/>
            <person name="Pradier J.M."/>
            <person name="Quevillon E."/>
            <person name="Sharon A."/>
            <person name="Simon A."/>
            <person name="ten Have A."/>
            <person name="Tudzynski B."/>
            <person name="Tudzynski P."/>
            <person name="Wincker P."/>
            <person name="Andrew M."/>
            <person name="Anthouard V."/>
            <person name="Beever R.E."/>
            <person name="Beffa R."/>
            <person name="Benoit I."/>
            <person name="Bouzid O."/>
            <person name="Brault B."/>
            <person name="Chen Z."/>
            <person name="Choquer M."/>
            <person name="Collemare J."/>
            <person name="Cotton P."/>
            <person name="Danchin E.G."/>
            <person name="Da Silva C."/>
            <person name="Gautier A."/>
            <person name="Giraud C."/>
            <person name="Giraud T."/>
            <person name="Gonzalez C."/>
            <person name="Grossetete S."/>
            <person name="Guldener U."/>
            <person name="Henrissat B."/>
            <person name="Howlett B.J."/>
            <person name="Kodira C."/>
            <person name="Kretschmer M."/>
            <person name="Lappartient A."/>
            <person name="Leroch M."/>
            <person name="Levis C."/>
            <person name="Mauceli E."/>
            <person name="Neuveglise C."/>
            <person name="Oeser B."/>
            <person name="Pearson M."/>
            <person name="Poulain J."/>
            <person name="Poussereau N."/>
            <person name="Quesneville H."/>
            <person name="Rascle C."/>
            <person name="Schumacher J."/>
            <person name="Segurens B."/>
            <person name="Sexton A."/>
            <person name="Silva E."/>
            <person name="Sirven C."/>
            <person name="Soanes D.M."/>
            <person name="Talbot N.J."/>
            <person name="Templeton M."/>
            <person name="Yandava C."/>
            <person name="Yarden O."/>
            <person name="Zeng Q."/>
            <person name="Rollins J.A."/>
            <person name="Lebrun M.H."/>
            <person name="Dickman M."/>
        </authorList>
    </citation>
    <scope>NUCLEOTIDE SEQUENCE [LARGE SCALE GENOMIC DNA]</scope>
    <source>
        <strain evidence="3">T4</strain>
    </source>
</reference>
<evidence type="ECO:0000313" key="2">
    <source>
        <dbReference type="EMBL" id="CCD53351.1"/>
    </source>
</evidence>
<feature type="region of interest" description="Disordered" evidence="1">
    <location>
        <begin position="1"/>
        <end position="21"/>
    </location>
</feature>
<gene>
    <name evidence="2" type="ORF">BofuT4_uP123700.1</name>
</gene>
<dbReference type="AlphaFoldDB" id="G2YP03"/>
<evidence type="ECO:0000256" key="1">
    <source>
        <dbReference type="SAM" id="MobiDB-lite"/>
    </source>
</evidence>
<sequence>MRRFARGSGGSPPSLFSNPQIPNLFHAAKHCEASVGN</sequence>
<accession>G2YP03</accession>
<dbReference type="Proteomes" id="UP000008177">
    <property type="component" value="Unplaced contigs"/>
</dbReference>